<dbReference type="PANTHER" id="PTHR31373">
    <property type="entry name" value="OS06G0652100 PROTEIN"/>
    <property type="match status" value="1"/>
</dbReference>
<evidence type="ECO:0000313" key="3">
    <source>
        <dbReference type="Proteomes" id="UP000593578"/>
    </source>
</evidence>
<sequence length="73" mass="7877">MVEDVGKKRKLTNCIAVCDVSGSMFGIPMDVAVALELLVSELSEEPWKGKVITFSANPQLHLVKGGCNTPNPY</sequence>
<dbReference type="EMBL" id="JABEZZ010000011">
    <property type="protein sequence ID" value="MBA0600036.1"/>
    <property type="molecule type" value="Genomic_DNA"/>
</dbReference>
<evidence type="ECO:0000259" key="1">
    <source>
        <dbReference type="Pfam" id="PF25043"/>
    </source>
</evidence>
<evidence type="ECO:0000313" key="2">
    <source>
        <dbReference type="EMBL" id="MBA0600036.1"/>
    </source>
</evidence>
<accession>A0A7J8QFJ9</accession>
<dbReference type="AlphaFoldDB" id="A0A7J8QFJ9"/>
<organism evidence="2 3">
    <name type="scientific">Gossypium raimondii</name>
    <name type="common">Peruvian cotton</name>
    <name type="synonym">Gossypium klotzschianum subsp. raimondii</name>
    <dbReference type="NCBI Taxonomy" id="29730"/>
    <lineage>
        <taxon>Eukaryota</taxon>
        <taxon>Viridiplantae</taxon>
        <taxon>Streptophyta</taxon>
        <taxon>Embryophyta</taxon>
        <taxon>Tracheophyta</taxon>
        <taxon>Spermatophyta</taxon>
        <taxon>Magnoliopsida</taxon>
        <taxon>eudicotyledons</taxon>
        <taxon>Gunneridae</taxon>
        <taxon>Pentapetalae</taxon>
        <taxon>rosids</taxon>
        <taxon>malvids</taxon>
        <taxon>Malvales</taxon>
        <taxon>Malvaceae</taxon>
        <taxon>Malvoideae</taxon>
        <taxon>Gossypium</taxon>
    </lineage>
</organism>
<reference evidence="2 3" key="1">
    <citation type="journal article" date="2019" name="Genome Biol. Evol.">
        <title>Insights into the evolution of the New World diploid cottons (Gossypium, subgenus Houzingenia) based on genome sequencing.</title>
        <authorList>
            <person name="Grover C.E."/>
            <person name="Arick M.A. 2nd"/>
            <person name="Thrash A."/>
            <person name="Conover J.L."/>
            <person name="Sanders W.S."/>
            <person name="Peterson D.G."/>
            <person name="Frelichowski J.E."/>
            <person name="Scheffler J.A."/>
            <person name="Scheffler B.E."/>
            <person name="Wendel J.F."/>
        </authorList>
    </citation>
    <scope>NUCLEOTIDE SEQUENCE [LARGE SCALE GENOMIC DNA]</scope>
    <source>
        <strain evidence="2">8</strain>
        <tissue evidence="2">Leaf</tissue>
    </source>
</reference>
<protein>
    <recommendedName>
        <fullName evidence="1">DUF7788 domain-containing protein</fullName>
    </recommendedName>
</protein>
<proteinExistence type="predicted"/>
<dbReference type="Proteomes" id="UP000593578">
    <property type="component" value="Unassembled WGS sequence"/>
</dbReference>
<dbReference type="InterPro" id="IPR056690">
    <property type="entry name" value="DUF7788"/>
</dbReference>
<gene>
    <name evidence="2" type="ORF">Gorai_006235</name>
</gene>
<feature type="non-terminal residue" evidence="2">
    <location>
        <position position="73"/>
    </location>
</feature>
<feature type="domain" description="DUF7788" evidence="1">
    <location>
        <begin position="13"/>
        <end position="65"/>
    </location>
</feature>
<dbReference type="PANTHER" id="PTHR31373:SF27">
    <property type="entry name" value="TROVE DOMAIN-CONTAINING PROTEIN"/>
    <property type="match status" value="1"/>
</dbReference>
<comment type="caution">
    <text evidence="2">The sequence shown here is derived from an EMBL/GenBank/DDBJ whole genome shotgun (WGS) entry which is preliminary data.</text>
</comment>
<dbReference type="Pfam" id="PF25043">
    <property type="entry name" value="DUF7788"/>
    <property type="match status" value="1"/>
</dbReference>
<name>A0A7J8QFJ9_GOSRA</name>
<dbReference type="InterPro" id="IPR011205">
    <property type="entry name" value="UCP015417_vWA"/>
</dbReference>